<keyword evidence="2 4" id="KW-0238">DNA-binding</keyword>
<evidence type="ECO:0000256" key="2">
    <source>
        <dbReference type="ARBA" id="ARBA00023125"/>
    </source>
</evidence>
<dbReference type="Pfam" id="PF26553">
    <property type="entry name" value="PDDEXK_19"/>
    <property type="match status" value="1"/>
</dbReference>
<dbReference type="OrthoDB" id="31424at2157"/>
<proteinExistence type="inferred from homology"/>
<dbReference type="STRING" id="647113.Metok_1392"/>
<organism evidence="6 7">
    <name type="scientific">Methanothermococcus okinawensis (strain DSM 14208 / JCM 11175 / IH1)</name>
    <dbReference type="NCBI Taxonomy" id="647113"/>
    <lineage>
        <taxon>Archaea</taxon>
        <taxon>Methanobacteriati</taxon>
        <taxon>Methanobacteriota</taxon>
        <taxon>Methanomada group</taxon>
        <taxon>Methanococci</taxon>
        <taxon>Methanococcales</taxon>
        <taxon>Methanococcaceae</taxon>
        <taxon>Methanothermococcus</taxon>
    </lineage>
</organism>
<dbReference type="HOGENOM" id="CLU_075726_0_0_2"/>
<dbReference type="InterPro" id="IPR059051">
    <property type="entry name" value="MTH_967_PDDEXK"/>
</dbReference>
<evidence type="ECO:0000256" key="4">
    <source>
        <dbReference type="HAMAP-Rule" id="MF_00584"/>
    </source>
</evidence>
<dbReference type="eggNOG" id="arCOG04152">
    <property type="taxonomic scope" value="Archaea"/>
</dbReference>
<dbReference type="RefSeq" id="WP_013867539.1">
    <property type="nucleotide sequence ID" value="NC_015636.1"/>
</dbReference>
<dbReference type="SMART" id="SM00530">
    <property type="entry name" value="HTH_XRE"/>
    <property type="match status" value="1"/>
</dbReference>
<gene>
    <name evidence="6" type="ordered locus">Metok_1392</name>
</gene>
<protein>
    <recommendedName>
        <fullName evidence="4">Putative HTH-type transcriptional regulatory protein Metok_1392</fullName>
    </recommendedName>
</protein>
<dbReference type="GO" id="GO:0003677">
    <property type="term" value="F:DNA binding"/>
    <property type="evidence" value="ECO:0007669"/>
    <property type="project" value="UniProtKB-KW"/>
</dbReference>
<evidence type="ECO:0000256" key="3">
    <source>
        <dbReference type="ARBA" id="ARBA00023163"/>
    </source>
</evidence>
<dbReference type="NCBIfam" id="NF003162">
    <property type="entry name" value="PRK04140.1"/>
    <property type="match status" value="1"/>
</dbReference>
<dbReference type="InterPro" id="IPR020886">
    <property type="entry name" value="MTH_967-like"/>
</dbReference>
<dbReference type="Proteomes" id="UP000009296">
    <property type="component" value="Chromosome"/>
</dbReference>
<name>F8AK01_METOI</name>
<dbReference type="HAMAP" id="MF_00584">
    <property type="entry name" value="HTH_type_cro_C1"/>
    <property type="match status" value="1"/>
</dbReference>
<dbReference type="SUPFAM" id="SSF47413">
    <property type="entry name" value="lambda repressor-like DNA-binding domains"/>
    <property type="match status" value="1"/>
</dbReference>
<keyword evidence="3 4" id="KW-0804">Transcription</keyword>
<dbReference type="EMBL" id="CP002792">
    <property type="protein sequence ID" value="AEH07357.1"/>
    <property type="molecule type" value="Genomic_DNA"/>
</dbReference>
<feature type="domain" description="HTH cro/C1-type" evidence="5">
    <location>
        <begin position="128"/>
        <end position="190"/>
    </location>
</feature>
<accession>F8AK01</accession>
<keyword evidence="1 4" id="KW-0805">Transcription regulation</keyword>
<reference evidence="6" key="1">
    <citation type="submission" date="2011-05" db="EMBL/GenBank/DDBJ databases">
        <title>Complete sequence of chromosome of Methanothermococcus okinawensis IH1.</title>
        <authorList>
            <consortium name="US DOE Joint Genome Institute"/>
            <person name="Lucas S."/>
            <person name="Han J."/>
            <person name="Lapidus A."/>
            <person name="Cheng J.-F."/>
            <person name="Goodwin L."/>
            <person name="Pitluck S."/>
            <person name="Peters L."/>
            <person name="Mikhailova N."/>
            <person name="Held B."/>
            <person name="Han C."/>
            <person name="Tapia R."/>
            <person name="Land M."/>
            <person name="Hauser L."/>
            <person name="Kyrpides N."/>
            <person name="Ivanova N."/>
            <person name="Pagani I."/>
            <person name="Sieprawska-Lupa M."/>
            <person name="Takai K."/>
            <person name="Miyazaki J."/>
            <person name="Whitman W."/>
            <person name="Woyke T."/>
        </authorList>
    </citation>
    <scope>NUCLEOTIDE SEQUENCE</scope>
    <source>
        <strain evidence="6">IH1</strain>
    </source>
</reference>
<dbReference type="CDD" id="cd00093">
    <property type="entry name" value="HTH_XRE"/>
    <property type="match status" value="1"/>
</dbReference>
<dbReference type="Pfam" id="PF01381">
    <property type="entry name" value="HTH_3"/>
    <property type="match status" value="1"/>
</dbReference>
<dbReference type="InterPro" id="IPR010982">
    <property type="entry name" value="Lambda_DNA-bd_dom_sf"/>
</dbReference>
<keyword evidence="7" id="KW-1185">Reference proteome</keyword>
<dbReference type="PROSITE" id="PS50943">
    <property type="entry name" value="HTH_CROC1"/>
    <property type="match status" value="1"/>
</dbReference>
<dbReference type="Gene3D" id="1.10.260.40">
    <property type="entry name" value="lambda repressor-like DNA-binding domains"/>
    <property type="match status" value="1"/>
</dbReference>
<dbReference type="InterPro" id="IPR001387">
    <property type="entry name" value="Cro/C1-type_HTH"/>
</dbReference>
<evidence type="ECO:0000256" key="1">
    <source>
        <dbReference type="ARBA" id="ARBA00023015"/>
    </source>
</evidence>
<dbReference type="GO" id="GO:0003700">
    <property type="term" value="F:DNA-binding transcription factor activity"/>
    <property type="evidence" value="ECO:0007669"/>
    <property type="project" value="UniProtKB-UniRule"/>
</dbReference>
<dbReference type="GeneID" id="10773549"/>
<dbReference type="KEGG" id="mok:Metok_1392"/>
<sequence length="350" mass="40199">MREIIISECMDLLTKYDFIVSQSFSRSCFDILARKDDEKYLIKVLKNIDSLSHEQSMELIKISRILNAIPLLIGVRTRNVPMENDVVYERHNVKAITLGTFKLYLEGSPPIIYAGRGGFFVNIDGEALKEIREKLNISVGELAEFSNVSRKAIYKYEQNKANPSIEVALKIEQYLDAPLVKGIPLELNYNNGPLSTETNNEDNIYNKYDKYDKYGNEHDNNSSSGYEEEFKMHVMKLLDELGFNMIETKKAPFDAVAEKHDIYEYKEYNINALLLTNIEETETEETRKKALIVNKLSSILNSHSLLILEKGARDIGNIKTISIKELEKMDDAFELFDYLINKSRNTSSSK</sequence>
<evidence type="ECO:0000259" key="5">
    <source>
        <dbReference type="PROSITE" id="PS50943"/>
    </source>
</evidence>
<dbReference type="AlphaFoldDB" id="F8AK01"/>
<evidence type="ECO:0000313" key="6">
    <source>
        <dbReference type="EMBL" id="AEH07357.1"/>
    </source>
</evidence>
<evidence type="ECO:0000313" key="7">
    <source>
        <dbReference type="Proteomes" id="UP000009296"/>
    </source>
</evidence>